<reference evidence="1" key="1">
    <citation type="submission" date="2018-11" db="EMBL/GenBank/DDBJ databases">
        <authorList>
            <consortium name="Pathogen Informatics"/>
        </authorList>
    </citation>
    <scope>NUCLEOTIDE SEQUENCE</scope>
</reference>
<keyword evidence="2" id="KW-1185">Reference proteome</keyword>
<comment type="caution">
    <text evidence="1">The sequence shown here is derived from an EMBL/GenBank/DDBJ whole genome shotgun (WGS) entry which is preliminary data.</text>
</comment>
<evidence type="ECO:0000313" key="2">
    <source>
        <dbReference type="Proteomes" id="UP000784294"/>
    </source>
</evidence>
<protein>
    <submittedName>
        <fullName evidence="1">Uncharacterized protein</fullName>
    </submittedName>
</protein>
<sequence>MLNVILLSQQPTGVPLHTTTTETVTGAGIGIGIWEEHAGYHPTVGNTATIAKGVEAGLSGGCGSDNGDDGVGVYGSDMITEATGCVEEIVDNELMMVMVNSGEAPECCAVCGQLEPPDLAIAASSTGGDNEELQVNSLFSLNP</sequence>
<evidence type="ECO:0000313" key="1">
    <source>
        <dbReference type="EMBL" id="VEL23608.1"/>
    </source>
</evidence>
<gene>
    <name evidence="1" type="ORF">PXEA_LOCUS17048</name>
</gene>
<accession>A0A3S4ZZE5</accession>
<name>A0A3S4ZZE5_9PLAT</name>
<dbReference type="EMBL" id="CAAALY010062838">
    <property type="protein sequence ID" value="VEL23608.1"/>
    <property type="molecule type" value="Genomic_DNA"/>
</dbReference>
<dbReference type="AlphaFoldDB" id="A0A3S4ZZE5"/>
<dbReference type="Proteomes" id="UP000784294">
    <property type="component" value="Unassembled WGS sequence"/>
</dbReference>
<proteinExistence type="predicted"/>
<organism evidence="1 2">
    <name type="scientific">Protopolystoma xenopodis</name>
    <dbReference type="NCBI Taxonomy" id="117903"/>
    <lineage>
        <taxon>Eukaryota</taxon>
        <taxon>Metazoa</taxon>
        <taxon>Spiralia</taxon>
        <taxon>Lophotrochozoa</taxon>
        <taxon>Platyhelminthes</taxon>
        <taxon>Monogenea</taxon>
        <taxon>Polyopisthocotylea</taxon>
        <taxon>Polystomatidea</taxon>
        <taxon>Polystomatidae</taxon>
        <taxon>Protopolystoma</taxon>
    </lineage>
</organism>